<keyword evidence="13" id="KW-1185">Reference proteome</keyword>
<proteinExistence type="inferred from homology"/>
<dbReference type="InterPro" id="IPR002213">
    <property type="entry name" value="UDP_glucos_trans"/>
</dbReference>
<dbReference type="Proteomes" id="UP001176961">
    <property type="component" value="Unassembled WGS sequence"/>
</dbReference>
<comment type="caution">
    <text evidence="12">The sequence shown here is derived from an EMBL/GenBank/DDBJ whole genome shotgun (WGS) entry which is preliminary data.</text>
</comment>
<dbReference type="EMBL" id="CATQJL010000112">
    <property type="protein sequence ID" value="CAJ0592658.1"/>
    <property type="molecule type" value="Genomic_DNA"/>
</dbReference>
<gene>
    <name evidence="12" type="ORF">CYNAS_LOCUS4641</name>
</gene>
<evidence type="ECO:0000313" key="13">
    <source>
        <dbReference type="Proteomes" id="UP001176961"/>
    </source>
</evidence>
<dbReference type="CDD" id="cd03784">
    <property type="entry name" value="GT1_Gtf-like"/>
    <property type="match status" value="1"/>
</dbReference>
<evidence type="ECO:0000256" key="6">
    <source>
        <dbReference type="ARBA" id="ARBA00022729"/>
    </source>
</evidence>
<evidence type="ECO:0000256" key="9">
    <source>
        <dbReference type="ARBA" id="ARBA00047475"/>
    </source>
</evidence>
<dbReference type="GO" id="GO:0016020">
    <property type="term" value="C:membrane"/>
    <property type="evidence" value="ECO:0007669"/>
    <property type="project" value="UniProtKB-SubCell"/>
</dbReference>
<sequence length="256" mass="28639">MIYTSLLICAALEASFALNVLVWNPAIAHSHMRFMGNIADILVDDGHNVLQRQILGSAKGGCMILEDMDDFMKLNQKVCKEEKTGAVLLNTVEVTKSPRPTANILRYIGGATLREPKKLNAELDALLNKRPQTVLSKHMPMRLKQEIIAAFASFPNTTFIWKYEEENDAILFKKYPNIYTMKWVPQTDLLADKRLSLFITHAGMNSVLEAVFSGKPMVTVPLLWDQVANAKNAQSRGVGIMIDKHDLNRDTLVAAI</sequence>
<evidence type="ECO:0000256" key="11">
    <source>
        <dbReference type="RuleBase" id="RU362059"/>
    </source>
</evidence>
<dbReference type="InterPro" id="IPR050271">
    <property type="entry name" value="UDP-glycosyltransferase"/>
</dbReference>
<keyword evidence="5" id="KW-0812">Transmembrane</keyword>
<dbReference type="GO" id="GO:0015020">
    <property type="term" value="F:glucuronosyltransferase activity"/>
    <property type="evidence" value="ECO:0007669"/>
    <property type="project" value="UniProtKB-EC"/>
</dbReference>
<dbReference type="Gene3D" id="3.40.50.2000">
    <property type="entry name" value="Glycogen Phosphorylase B"/>
    <property type="match status" value="1"/>
</dbReference>
<evidence type="ECO:0000256" key="10">
    <source>
        <dbReference type="RuleBase" id="RU003718"/>
    </source>
</evidence>
<dbReference type="SUPFAM" id="SSF53756">
    <property type="entry name" value="UDP-Glycosyltransferase/glycogen phosphorylase"/>
    <property type="match status" value="1"/>
</dbReference>
<dbReference type="Pfam" id="PF00201">
    <property type="entry name" value="UDPGT"/>
    <property type="match status" value="1"/>
</dbReference>
<evidence type="ECO:0000256" key="5">
    <source>
        <dbReference type="ARBA" id="ARBA00022692"/>
    </source>
</evidence>
<dbReference type="PANTHER" id="PTHR48043">
    <property type="entry name" value="EG:EG0003.4 PROTEIN-RELATED"/>
    <property type="match status" value="1"/>
</dbReference>
<dbReference type="PANTHER" id="PTHR48043:SF145">
    <property type="entry name" value="FI06409P-RELATED"/>
    <property type="match status" value="1"/>
</dbReference>
<keyword evidence="8" id="KW-0472">Membrane</keyword>
<keyword evidence="6 11" id="KW-0732">Signal</keyword>
<comment type="similarity">
    <text evidence="2 10">Belongs to the UDP-glycosyltransferase family.</text>
</comment>
<name>A0AA36GJN4_CYLNA</name>
<evidence type="ECO:0000256" key="7">
    <source>
        <dbReference type="ARBA" id="ARBA00022989"/>
    </source>
</evidence>
<reference evidence="12" key="1">
    <citation type="submission" date="2023-07" db="EMBL/GenBank/DDBJ databases">
        <authorList>
            <consortium name="CYATHOMIX"/>
        </authorList>
    </citation>
    <scope>NUCLEOTIDE SEQUENCE</scope>
    <source>
        <strain evidence="12">N/A</strain>
    </source>
</reference>
<keyword evidence="7" id="KW-1133">Transmembrane helix</keyword>
<accession>A0AA36GJN4</accession>
<evidence type="ECO:0000256" key="4">
    <source>
        <dbReference type="ARBA" id="ARBA00022679"/>
    </source>
</evidence>
<evidence type="ECO:0000256" key="2">
    <source>
        <dbReference type="ARBA" id="ARBA00009995"/>
    </source>
</evidence>
<keyword evidence="4 10" id="KW-0808">Transferase</keyword>
<organism evidence="12 13">
    <name type="scientific">Cylicocyclus nassatus</name>
    <name type="common">Nematode worm</name>
    <dbReference type="NCBI Taxonomy" id="53992"/>
    <lineage>
        <taxon>Eukaryota</taxon>
        <taxon>Metazoa</taxon>
        <taxon>Ecdysozoa</taxon>
        <taxon>Nematoda</taxon>
        <taxon>Chromadorea</taxon>
        <taxon>Rhabditida</taxon>
        <taxon>Rhabditina</taxon>
        <taxon>Rhabditomorpha</taxon>
        <taxon>Strongyloidea</taxon>
        <taxon>Strongylidae</taxon>
        <taxon>Cylicocyclus</taxon>
    </lineage>
</organism>
<comment type="subcellular location">
    <subcellularLocation>
        <location evidence="1 11">Membrane</location>
        <topology evidence="1 11">Single-pass membrane protein</topology>
    </subcellularLocation>
</comment>
<protein>
    <recommendedName>
        <fullName evidence="11">UDP-glucuronosyltransferase</fullName>
        <ecNumber evidence="11">2.4.1.17</ecNumber>
    </recommendedName>
</protein>
<evidence type="ECO:0000256" key="8">
    <source>
        <dbReference type="ARBA" id="ARBA00023136"/>
    </source>
</evidence>
<evidence type="ECO:0000313" key="12">
    <source>
        <dbReference type="EMBL" id="CAJ0592658.1"/>
    </source>
</evidence>
<feature type="signal peptide" evidence="11">
    <location>
        <begin position="1"/>
        <end position="17"/>
    </location>
</feature>
<evidence type="ECO:0000256" key="3">
    <source>
        <dbReference type="ARBA" id="ARBA00022676"/>
    </source>
</evidence>
<dbReference type="EC" id="2.4.1.17" evidence="11"/>
<feature type="chain" id="PRO_5041489690" description="UDP-glucuronosyltransferase" evidence="11">
    <location>
        <begin position="18"/>
        <end position="256"/>
    </location>
</feature>
<comment type="catalytic activity">
    <reaction evidence="9 11">
        <text>glucuronate acceptor + UDP-alpha-D-glucuronate = acceptor beta-D-glucuronoside + UDP + H(+)</text>
        <dbReference type="Rhea" id="RHEA:21032"/>
        <dbReference type="ChEBI" id="CHEBI:15378"/>
        <dbReference type="ChEBI" id="CHEBI:58052"/>
        <dbReference type="ChEBI" id="CHEBI:58223"/>
        <dbReference type="ChEBI" id="CHEBI:132367"/>
        <dbReference type="ChEBI" id="CHEBI:132368"/>
        <dbReference type="EC" id="2.4.1.17"/>
    </reaction>
</comment>
<dbReference type="AlphaFoldDB" id="A0AA36GJN4"/>
<keyword evidence="3 10" id="KW-0328">Glycosyltransferase</keyword>
<dbReference type="PROSITE" id="PS00375">
    <property type="entry name" value="UDPGT"/>
    <property type="match status" value="1"/>
</dbReference>
<dbReference type="InterPro" id="IPR035595">
    <property type="entry name" value="UDP_glycos_trans_CS"/>
</dbReference>
<evidence type="ECO:0000256" key="1">
    <source>
        <dbReference type="ARBA" id="ARBA00004167"/>
    </source>
</evidence>
<dbReference type="FunFam" id="3.40.50.2000:FF:000038">
    <property type="entry name" value="UDP-GlucuronosylTransferase"/>
    <property type="match status" value="1"/>
</dbReference>